<reference evidence="1" key="1">
    <citation type="submission" date="2021-05" db="EMBL/GenBank/DDBJ databases">
        <authorList>
            <person name="Stine C."/>
        </authorList>
    </citation>
    <scope>NUCLEOTIDE SEQUENCE</scope>
    <source>
        <strain evidence="1">TDS0091212</strain>
    </source>
</reference>
<gene>
    <name evidence="1" type="ORF">KIN13_22885</name>
</gene>
<dbReference type="AlphaFoldDB" id="A0AAW4L282"/>
<reference evidence="1" key="2">
    <citation type="submission" date="2023-08" db="EMBL/GenBank/DDBJ databases">
        <title>Vibrio cholerae Outbreaks in Tanzania Exemplify Founder Flush: Simultaneous Increases in Population Size and Genetic Diversity.</title>
        <authorList>
            <person name="Debes A.K."/>
            <person name="Mohammed A."/>
            <person name="Maseke I."/>
            <person name="Almeida M."/>
            <person name="Li S."/>
            <person name="Matimba H."/>
            <person name="Joachim A."/>
            <person name="Mizinduko M."/>
            <person name="Nyanga S."/>
            <person name="Kelly M."/>
            <person name="Kachwamba Y."/>
            <person name="Schaffer A.M."/>
            <person name="Nyanga A.S."/>
            <person name="Mghamba J."/>
            <person name="Mosha F.S."/>
            <person name="Sack D.A."/>
            <person name="Stine O.C."/>
        </authorList>
    </citation>
    <scope>NUCLEOTIDE SEQUENCE</scope>
    <source>
        <strain evidence="1">TDS0091212</strain>
    </source>
</reference>
<organism evidence="1 2">
    <name type="scientific">Vibrio cholerae</name>
    <dbReference type="NCBI Taxonomy" id="666"/>
    <lineage>
        <taxon>Bacteria</taxon>
        <taxon>Pseudomonadati</taxon>
        <taxon>Pseudomonadota</taxon>
        <taxon>Gammaproteobacteria</taxon>
        <taxon>Vibrionales</taxon>
        <taxon>Vibrionaceae</taxon>
        <taxon>Vibrio</taxon>
    </lineage>
</organism>
<dbReference type="EMBL" id="JAHBND010001151">
    <property type="protein sequence ID" value="MBS7676240.1"/>
    <property type="molecule type" value="Genomic_DNA"/>
</dbReference>
<feature type="non-terminal residue" evidence="1">
    <location>
        <position position="95"/>
    </location>
</feature>
<sequence>SPFIRLELRSGMLGSNLDVNLKSTEPLALQVTGRAQVDQLHTLDTLKTRDFLKWQRLVLEGVNYQHGQSLSIDKVNLLQPYARFMINEDRTTNID</sequence>
<dbReference type="Proteomes" id="UP001196338">
    <property type="component" value="Unassembled WGS sequence"/>
</dbReference>
<name>A0AAW4L282_VIBCL</name>
<protein>
    <submittedName>
        <fullName evidence="1">DUF748 domain-containing protein</fullName>
    </submittedName>
</protein>
<feature type="non-terminal residue" evidence="1">
    <location>
        <position position="1"/>
    </location>
</feature>
<proteinExistence type="predicted"/>
<comment type="caution">
    <text evidence="1">The sequence shown here is derived from an EMBL/GenBank/DDBJ whole genome shotgun (WGS) entry which is preliminary data.</text>
</comment>
<dbReference type="InterPro" id="IPR008023">
    <property type="entry name" value="DUF748"/>
</dbReference>
<dbReference type="RefSeq" id="WP_213421780.1">
    <property type="nucleotide sequence ID" value="NZ_JAHBND010001151.1"/>
</dbReference>
<dbReference type="Pfam" id="PF05359">
    <property type="entry name" value="DUF748"/>
    <property type="match status" value="1"/>
</dbReference>
<accession>A0AAW4L282</accession>
<evidence type="ECO:0000313" key="1">
    <source>
        <dbReference type="EMBL" id="MBS7676240.1"/>
    </source>
</evidence>
<evidence type="ECO:0000313" key="2">
    <source>
        <dbReference type="Proteomes" id="UP001196338"/>
    </source>
</evidence>